<dbReference type="GO" id="GO:0005886">
    <property type="term" value="C:plasma membrane"/>
    <property type="evidence" value="ECO:0007669"/>
    <property type="project" value="UniProtKB-SubCell"/>
</dbReference>
<feature type="transmembrane region" description="Helical" evidence="6">
    <location>
        <begin position="252"/>
        <end position="273"/>
    </location>
</feature>
<feature type="transmembrane region" description="Helical" evidence="6">
    <location>
        <begin position="105"/>
        <end position="127"/>
    </location>
</feature>
<feature type="transmembrane region" description="Helical" evidence="6">
    <location>
        <begin position="80"/>
        <end position="99"/>
    </location>
</feature>
<comment type="caution">
    <text evidence="8">The sequence shown here is derived from an EMBL/GenBank/DDBJ whole genome shotgun (WGS) entry which is preliminary data.</text>
</comment>
<dbReference type="PROSITE" id="PS50850">
    <property type="entry name" value="MFS"/>
    <property type="match status" value="1"/>
</dbReference>
<evidence type="ECO:0000313" key="8">
    <source>
        <dbReference type="EMBL" id="NKY96607.1"/>
    </source>
</evidence>
<evidence type="ECO:0000256" key="5">
    <source>
        <dbReference type="ARBA" id="ARBA00023136"/>
    </source>
</evidence>
<dbReference type="Pfam" id="PF07690">
    <property type="entry name" value="MFS_1"/>
    <property type="match status" value="1"/>
</dbReference>
<feature type="transmembrane region" description="Helical" evidence="6">
    <location>
        <begin position="305"/>
        <end position="326"/>
    </location>
</feature>
<feature type="transmembrane region" description="Helical" evidence="6">
    <location>
        <begin position="12"/>
        <end position="32"/>
    </location>
</feature>
<feature type="transmembrane region" description="Helical" evidence="6">
    <location>
        <begin position="370"/>
        <end position="390"/>
    </location>
</feature>
<dbReference type="Gene3D" id="1.20.1250.20">
    <property type="entry name" value="MFS general substrate transporter like domains"/>
    <property type="match status" value="1"/>
</dbReference>
<evidence type="ECO:0000256" key="2">
    <source>
        <dbReference type="ARBA" id="ARBA00022448"/>
    </source>
</evidence>
<reference evidence="8 9" key="1">
    <citation type="submission" date="2020-04" db="EMBL/GenBank/DDBJ databases">
        <title>MicrobeNet Type strains.</title>
        <authorList>
            <person name="Nicholson A.C."/>
        </authorList>
    </citation>
    <scope>NUCLEOTIDE SEQUENCE [LARGE SCALE GENOMIC DNA]</scope>
    <source>
        <strain evidence="8 9">ATCC 23612</strain>
    </source>
</reference>
<dbReference type="InterPro" id="IPR036259">
    <property type="entry name" value="MFS_trans_sf"/>
</dbReference>
<dbReference type="GO" id="GO:0022857">
    <property type="term" value="F:transmembrane transporter activity"/>
    <property type="evidence" value="ECO:0007669"/>
    <property type="project" value="InterPro"/>
</dbReference>
<evidence type="ECO:0000256" key="4">
    <source>
        <dbReference type="ARBA" id="ARBA00022989"/>
    </source>
</evidence>
<evidence type="ECO:0000259" key="7">
    <source>
        <dbReference type="PROSITE" id="PS50850"/>
    </source>
</evidence>
<evidence type="ECO:0000256" key="1">
    <source>
        <dbReference type="ARBA" id="ARBA00004651"/>
    </source>
</evidence>
<dbReference type="InterPro" id="IPR011701">
    <property type="entry name" value="MFS"/>
</dbReference>
<organism evidence="8 9">
    <name type="scientific">Nocardiopsis alborubida</name>
    <dbReference type="NCBI Taxonomy" id="146802"/>
    <lineage>
        <taxon>Bacteria</taxon>
        <taxon>Bacillati</taxon>
        <taxon>Actinomycetota</taxon>
        <taxon>Actinomycetes</taxon>
        <taxon>Streptosporangiales</taxon>
        <taxon>Nocardiopsidaceae</taxon>
        <taxon>Nocardiopsis</taxon>
    </lineage>
</organism>
<keyword evidence="3 6" id="KW-0812">Transmembrane</keyword>
<feature type="transmembrane region" description="Helical" evidence="6">
    <location>
        <begin position="44"/>
        <end position="68"/>
    </location>
</feature>
<sequence>MPTITPTVGARRGLVALCITVTTSYGVLFYAFPVLAPSIAADTGWSLTTVTALFSASQVVAGLAGIPVGRWVQTRGPRPAMTAAALLSAPATAAIALAPNLWGFAAAWLVAGGAMAGLFYPPAFAALTHWYAERKVQALTALTLVAGLASTIFAPLAALLEGAWGWRNTYLVLALVLLVVVVPLHAFALPQDSLPARGEEPTSRGQNARAVVRTRAFWALTSALALGSFTVFAVVVNLIPLLEGRGFGTTEAAWALGLGGVGQVLGRLVYAPLERGTGPVVRAVAVLGACSVTTLLLALTPGPLGLVLAIAVLAGMARGILTLLQATAVADRWGTEHYAVLNGIMHTPLMLAIALAPWAGAALAGPMGGYPAAFAVLGALAMLGALTALATRARSEQVHLWQSSGQARTEVDKSDST</sequence>
<comment type="subcellular location">
    <subcellularLocation>
        <location evidence="1">Cell membrane</location>
        <topology evidence="1">Multi-pass membrane protein</topology>
    </subcellularLocation>
</comment>
<proteinExistence type="predicted"/>
<evidence type="ECO:0000256" key="3">
    <source>
        <dbReference type="ARBA" id="ARBA00022692"/>
    </source>
</evidence>
<dbReference type="AlphaFoldDB" id="A0A7X6RNY0"/>
<dbReference type="PANTHER" id="PTHR43385:SF1">
    <property type="entry name" value="RIBOFLAVIN TRANSPORTER RIBJ"/>
    <property type="match status" value="1"/>
</dbReference>
<evidence type="ECO:0000313" key="9">
    <source>
        <dbReference type="Proteomes" id="UP000553209"/>
    </source>
</evidence>
<keyword evidence="9" id="KW-1185">Reference proteome</keyword>
<feature type="transmembrane region" description="Helical" evidence="6">
    <location>
        <begin position="338"/>
        <end position="358"/>
    </location>
</feature>
<dbReference type="RefSeq" id="WP_082768372.1">
    <property type="nucleotide sequence ID" value="NZ_JAAXPG010000002.1"/>
</dbReference>
<accession>A0A7X6RNY0</accession>
<keyword evidence="2" id="KW-0813">Transport</keyword>
<keyword evidence="4 6" id="KW-1133">Transmembrane helix</keyword>
<dbReference type="SUPFAM" id="SSF103473">
    <property type="entry name" value="MFS general substrate transporter"/>
    <property type="match status" value="1"/>
</dbReference>
<dbReference type="EMBL" id="JAAXPG010000002">
    <property type="protein sequence ID" value="NKY96607.1"/>
    <property type="molecule type" value="Genomic_DNA"/>
</dbReference>
<feature type="transmembrane region" description="Helical" evidence="6">
    <location>
        <begin position="170"/>
        <end position="189"/>
    </location>
</feature>
<feature type="transmembrane region" description="Helical" evidence="6">
    <location>
        <begin position="139"/>
        <end position="158"/>
    </location>
</feature>
<feature type="transmembrane region" description="Helical" evidence="6">
    <location>
        <begin position="280"/>
        <end position="299"/>
    </location>
</feature>
<evidence type="ECO:0000256" key="6">
    <source>
        <dbReference type="SAM" id="Phobius"/>
    </source>
</evidence>
<dbReference type="InterPro" id="IPR020846">
    <property type="entry name" value="MFS_dom"/>
</dbReference>
<dbReference type="PANTHER" id="PTHR43385">
    <property type="entry name" value="RIBOFLAVIN TRANSPORTER RIBJ"/>
    <property type="match status" value="1"/>
</dbReference>
<name>A0A7X6RNY0_9ACTN</name>
<dbReference type="InterPro" id="IPR052983">
    <property type="entry name" value="MFS_Riboflavin_Transporter"/>
</dbReference>
<feature type="domain" description="Major facilitator superfamily (MFS) profile" evidence="7">
    <location>
        <begin position="12"/>
        <end position="396"/>
    </location>
</feature>
<feature type="transmembrane region" description="Helical" evidence="6">
    <location>
        <begin position="216"/>
        <end position="240"/>
    </location>
</feature>
<keyword evidence="5 6" id="KW-0472">Membrane</keyword>
<protein>
    <submittedName>
        <fullName evidence="8">MFS transporter</fullName>
    </submittedName>
</protein>
<gene>
    <name evidence="8" type="ORF">HGB44_02810</name>
</gene>
<dbReference type="Proteomes" id="UP000553209">
    <property type="component" value="Unassembled WGS sequence"/>
</dbReference>